<protein>
    <submittedName>
        <fullName evidence="1">Uncharacterized protein</fullName>
    </submittedName>
</protein>
<name>A0A653L900_AERVE</name>
<gene>
    <name evidence="1" type="ORF">AERO8C_50468</name>
</gene>
<accession>A0A653L900</accession>
<dbReference type="Proteomes" id="UP000439123">
    <property type="component" value="Unassembled WGS sequence"/>
</dbReference>
<dbReference type="EMBL" id="CABWLC010000018">
    <property type="protein sequence ID" value="VXA87992.1"/>
    <property type="molecule type" value="Genomic_DNA"/>
</dbReference>
<sequence length="77" mass="8610">MSVVHFVGKFLTGYVYLLSVYNDDVITGVNVRSVLSFVLTTQTSSDLGCDTTQSFTFCVHNVPVTFYGFWLGNESFH</sequence>
<evidence type="ECO:0000313" key="1">
    <source>
        <dbReference type="EMBL" id="VXA87992.1"/>
    </source>
</evidence>
<dbReference type="AlphaFoldDB" id="A0A653L900"/>
<evidence type="ECO:0000313" key="2">
    <source>
        <dbReference type="Proteomes" id="UP000439123"/>
    </source>
</evidence>
<organism evidence="1 2">
    <name type="scientific">Aeromonas veronii</name>
    <dbReference type="NCBI Taxonomy" id="654"/>
    <lineage>
        <taxon>Bacteria</taxon>
        <taxon>Pseudomonadati</taxon>
        <taxon>Pseudomonadota</taxon>
        <taxon>Gammaproteobacteria</taxon>
        <taxon>Aeromonadales</taxon>
        <taxon>Aeromonadaceae</taxon>
        <taxon>Aeromonas</taxon>
    </lineage>
</organism>
<proteinExistence type="predicted"/>
<reference evidence="1 2" key="1">
    <citation type="submission" date="2019-10" db="EMBL/GenBank/DDBJ databases">
        <authorList>
            <person name="Karimi E."/>
        </authorList>
    </citation>
    <scope>NUCLEOTIDE SEQUENCE [LARGE SCALE GENOMIC DNA]</scope>
    <source>
        <strain evidence="1">Aeromonas sp. 8C</strain>
    </source>
</reference>